<evidence type="ECO:0000313" key="3">
    <source>
        <dbReference type="Proteomes" id="UP001260715"/>
    </source>
</evidence>
<dbReference type="RefSeq" id="WP_310010150.1">
    <property type="nucleotide sequence ID" value="NZ_JAVDSJ010000002.1"/>
</dbReference>
<dbReference type="InterPro" id="IPR025438">
    <property type="entry name" value="DUF4180"/>
</dbReference>
<accession>A0ABU1PC66</accession>
<feature type="domain" description="DUF4180" evidence="1">
    <location>
        <begin position="8"/>
        <end position="116"/>
    </location>
</feature>
<keyword evidence="3" id="KW-1185">Reference proteome</keyword>
<dbReference type="Pfam" id="PF13788">
    <property type="entry name" value="DUF4180"/>
    <property type="match status" value="1"/>
</dbReference>
<gene>
    <name evidence="2" type="ORF">J2W50_001718</name>
</gene>
<proteinExistence type="predicted"/>
<dbReference type="EMBL" id="JAVDSJ010000002">
    <property type="protein sequence ID" value="MDR6583520.1"/>
    <property type="molecule type" value="Genomic_DNA"/>
</dbReference>
<evidence type="ECO:0000259" key="1">
    <source>
        <dbReference type="Pfam" id="PF13788"/>
    </source>
</evidence>
<protein>
    <recommendedName>
        <fullName evidence="1">DUF4180 domain-containing protein</fullName>
    </recommendedName>
</protein>
<dbReference type="Proteomes" id="UP001260715">
    <property type="component" value="Unassembled WGS sequence"/>
</dbReference>
<name>A0ABU1PC66_9BURK</name>
<comment type="caution">
    <text evidence="2">The sequence shown here is derived from an EMBL/GenBank/DDBJ whole genome shotgun (WGS) entry which is preliminary data.</text>
</comment>
<reference evidence="2 3" key="1">
    <citation type="submission" date="2023-07" db="EMBL/GenBank/DDBJ databases">
        <title>Sorghum-associated microbial communities from plants grown in Nebraska, USA.</title>
        <authorList>
            <person name="Schachtman D."/>
        </authorList>
    </citation>
    <scope>NUCLEOTIDE SEQUENCE [LARGE SCALE GENOMIC DNA]</scope>
    <source>
        <strain evidence="2 3">596</strain>
    </source>
</reference>
<organism evidence="2 3">
    <name type="scientific">Herbaspirillum frisingense</name>
    <dbReference type="NCBI Taxonomy" id="92645"/>
    <lineage>
        <taxon>Bacteria</taxon>
        <taxon>Pseudomonadati</taxon>
        <taxon>Pseudomonadota</taxon>
        <taxon>Betaproteobacteria</taxon>
        <taxon>Burkholderiales</taxon>
        <taxon>Oxalobacteraceae</taxon>
        <taxon>Herbaspirillum</taxon>
    </lineage>
</organism>
<sequence length="128" mass="14171">MIISMGPVRILHCPAQEGRIASEGDTDSLLSAAWEHCAQLVAIDASCLDESFFQLSSGLAGRLVQRFVNYRMPLAILGQLGRHLDASQALTDYVRESNRGNAVWFLDRLTDLESRLSSNALAPRRPSW</sequence>
<evidence type="ECO:0000313" key="2">
    <source>
        <dbReference type="EMBL" id="MDR6583520.1"/>
    </source>
</evidence>